<protein>
    <submittedName>
        <fullName evidence="2">Cadmium resistance transporter</fullName>
    </submittedName>
</protein>
<dbReference type="AlphaFoldDB" id="A0A1C4ECM8"/>
<name>A0A1C4ECM8_BACTU</name>
<evidence type="ECO:0000313" key="2">
    <source>
        <dbReference type="EMBL" id="SCC41320.1"/>
    </source>
</evidence>
<feature type="transmembrane region" description="Helical" evidence="1">
    <location>
        <begin position="20"/>
        <end position="51"/>
    </location>
</feature>
<keyword evidence="1" id="KW-1133">Transmembrane helix</keyword>
<keyword evidence="1" id="KW-0472">Membrane</keyword>
<organism evidence="2 3">
    <name type="scientific">Bacillus thuringiensis</name>
    <dbReference type="NCBI Taxonomy" id="1428"/>
    <lineage>
        <taxon>Bacteria</taxon>
        <taxon>Bacillati</taxon>
        <taxon>Bacillota</taxon>
        <taxon>Bacilli</taxon>
        <taxon>Bacillales</taxon>
        <taxon>Bacillaceae</taxon>
        <taxon>Bacillus</taxon>
        <taxon>Bacillus cereus group</taxon>
    </lineage>
</organism>
<reference evidence="2 3" key="1">
    <citation type="submission" date="2016-08" db="EMBL/GenBank/DDBJ databases">
        <authorList>
            <person name="Seilhamer J.J."/>
        </authorList>
    </citation>
    <scope>NUCLEOTIDE SEQUENCE [LARGE SCALE GENOMIC DNA]</scope>
    <source>
        <strain evidence="2 3">IEBC_T61001</strain>
    </source>
</reference>
<proteinExistence type="predicted"/>
<accession>A0A1C4ECM8</accession>
<feature type="transmembrane region" description="Helical" evidence="1">
    <location>
        <begin position="137"/>
        <end position="157"/>
    </location>
</feature>
<feature type="transmembrane region" description="Helical" evidence="1">
    <location>
        <begin position="169"/>
        <end position="190"/>
    </location>
</feature>
<feature type="transmembrane region" description="Helical" evidence="1">
    <location>
        <begin position="202"/>
        <end position="220"/>
    </location>
</feature>
<dbReference type="Pfam" id="PF03596">
    <property type="entry name" value="Cad"/>
    <property type="match status" value="1"/>
</dbReference>
<keyword evidence="1" id="KW-0812">Transmembrane</keyword>
<gene>
    <name evidence="2" type="ORF">BTT61001_03068</name>
</gene>
<feature type="transmembrane region" description="Helical" evidence="1">
    <location>
        <begin position="97"/>
        <end position="116"/>
    </location>
</feature>
<feature type="transmembrane region" description="Helical" evidence="1">
    <location>
        <begin position="72"/>
        <end position="91"/>
    </location>
</feature>
<evidence type="ECO:0000256" key="1">
    <source>
        <dbReference type="SAM" id="Phobius"/>
    </source>
</evidence>
<dbReference type="EMBL" id="FMBI01000032">
    <property type="protein sequence ID" value="SCC41320.1"/>
    <property type="molecule type" value="Genomic_DNA"/>
</dbReference>
<dbReference type="Proteomes" id="UP000195991">
    <property type="component" value="Unassembled WGS sequence"/>
</dbReference>
<dbReference type="InterPro" id="IPR004676">
    <property type="entry name" value="Cd-R_transporter"/>
</dbReference>
<sequence>MLLDMQFICVPLFYYKGSWLILVTTIISSFIAFTSTNVDDIFILLVLFSQVRTGVIKKEGSTVRGKTKMKELYIVIGQYFGFSLIIFLSIIGSLSSFFIPVSWIGLLGFVPIYMGVKGLLSLRSYKSNEVIANASSSIFKVASITLANGADNISIYIPMFASQNLNANIVTLVIFYCMIAIWCFISYKLIRAPILAKVLERNCHIIVPVVLIGLGMFILIRSNTIELLY</sequence>
<evidence type="ECO:0000313" key="3">
    <source>
        <dbReference type="Proteomes" id="UP000195991"/>
    </source>
</evidence>